<dbReference type="Proteomes" id="UP001596147">
    <property type="component" value="Unassembled WGS sequence"/>
</dbReference>
<feature type="domain" description="Antigen I/II N-terminal" evidence="2">
    <location>
        <begin position="24"/>
        <end position="112"/>
    </location>
</feature>
<proteinExistence type="predicted"/>
<name>A0ABW0LM69_9BACI</name>
<evidence type="ECO:0000259" key="2">
    <source>
        <dbReference type="Pfam" id="PF18652"/>
    </source>
</evidence>
<dbReference type="Pfam" id="PF18652">
    <property type="entry name" value="Adhesin_P1_N"/>
    <property type="match status" value="1"/>
</dbReference>
<dbReference type="RefSeq" id="WP_382353528.1">
    <property type="nucleotide sequence ID" value="NZ_JBHSMC010000020.1"/>
</dbReference>
<feature type="signal peptide" evidence="1">
    <location>
        <begin position="1"/>
        <end position="18"/>
    </location>
</feature>
<evidence type="ECO:0000313" key="4">
    <source>
        <dbReference type="Proteomes" id="UP001596147"/>
    </source>
</evidence>
<dbReference type="InterPro" id="IPR041324">
    <property type="entry name" value="AgI/II_N"/>
</dbReference>
<sequence length="179" mass="20556">MKKFSFMLMMVVFVFALAACGSKDVEITLPASFFEGENIDEMITEAKEEEGVKEVTKNDDGSITYKLTKERHKEMMDEMKKEIDTSIEEMKSGDDFASIKDIKHNDKYSEFTVVVKKEDFENSFDTFASFALGLSGMMYQFLDGVDEDKNKVKINYKDESTGDVFDSTVYPDDFEEENE</sequence>
<accession>A0ABW0LM69</accession>
<keyword evidence="1" id="KW-0732">Signal</keyword>
<gene>
    <name evidence="3" type="ORF">ACFPM4_15215</name>
</gene>
<dbReference type="EMBL" id="JBHSMC010000020">
    <property type="protein sequence ID" value="MFC5466082.1"/>
    <property type="molecule type" value="Genomic_DNA"/>
</dbReference>
<feature type="chain" id="PRO_5047382325" description="Antigen I/II N-terminal domain-containing protein" evidence="1">
    <location>
        <begin position="19"/>
        <end position="179"/>
    </location>
</feature>
<evidence type="ECO:0000256" key="1">
    <source>
        <dbReference type="SAM" id="SignalP"/>
    </source>
</evidence>
<protein>
    <recommendedName>
        <fullName evidence="2">Antigen I/II N-terminal domain-containing protein</fullName>
    </recommendedName>
</protein>
<dbReference type="PROSITE" id="PS51257">
    <property type="entry name" value="PROKAR_LIPOPROTEIN"/>
    <property type="match status" value="1"/>
</dbReference>
<keyword evidence="4" id="KW-1185">Reference proteome</keyword>
<organism evidence="3 4">
    <name type="scientific">Lederbergia graminis</name>
    <dbReference type="NCBI Taxonomy" id="735518"/>
    <lineage>
        <taxon>Bacteria</taxon>
        <taxon>Bacillati</taxon>
        <taxon>Bacillota</taxon>
        <taxon>Bacilli</taxon>
        <taxon>Bacillales</taxon>
        <taxon>Bacillaceae</taxon>
        <taxon>Lederbergia</taxon>
    </lineage>
</organism>
<evidence type="ECO:0000313" key="3">
    <source>
        <dbReference type="EMBL" id="MFC5466082.1"/>
    </source>
</evidence>
<comment type="caution">
    <text evidence="3">The sequence shown here is derived from an EMBL/GenBank/DDBJ whole genome shotgun (WGS) entry which is preliminary data.</text>
</comment>
<reference evidence="4" key="1">
    <citation type="journal article" date="2019" name="Int. J. Syst. Evol. Microbiol.">
        <title>The Global Catalogue of Microorganisms (GCM) 10K type strain sequencing project: providing services to taxonomists for standard genome sequencing and annotation.</title>
        <authorList>
            <consortium name="The Broad Institute Genomics Platform"/>
            <consortium name="The Broad Institute Genome Sequencing Center for Infectious Disease"/>
            <person name="Wu L."/>
            <person name="Ma J."/>
        </authorList>
    </citation>
    <scope>NUCLEOTIDE SEQUENCE [LARGE SCALE GENOMIC DNA]</scope>
    <source>
        <strain evidence="4">CGMCC 1.12237</strain>
    </source>
</reference>